<name>A0A084EZ25_9BACT</name>
<sequence>MITQLNKIKMEIKALKKQLDQKENIDDVLTKSKQLLNELSTLSKIKDDDLFDYLIDSEDRELFEEDLDTNQYFEPDYLYEIIHEDLKQNGLESKYAYLAKPVLEKVCDKDTEMIGVNAYLNDVEVVRKSELAKTFVKESSRYHNCKLGELEDCLVDIEVEAEIMLKEQQVENPKGMRM</sequence>
<dbReference type="NCBIfam" id="NF045879">
    <property type="entry name" value="ICE_Mbov_0392"/>
    <property type="match status" value="1"/>
</dbReference>
<evidence type="ECO:0000313" key="2">
    <source>
        <dbReference type="Proteomes" id="UP000028537"/>
    </source>
</evidence>
<gene>
    <name evidence="1" type="ORF">UDIV_3810</name>
</gene>
<dbReference type="Proteomes" id="UP000028537">
    <property type="component" value="Unassembled WGS sequence"/>
</dbReference>
<evidence type="ECO:0000313" key="1">
    <source>
        <dbReference type="EMBL" id="KEZ23217.1"/>
    </source>
</evidence>
<reference evidence="1 2" key="1">
    <citation type="submission" date="2014-02" db="EMBL/GenBank/DDBJ databases">
        <title>Genome sequence of Ureaplasma diversum strain 246.</title>
        <authorList>
            <person name="Sirand-Pugnet P."/>
            <person name="Breton M."/>
            <person name="Dordet-Frisoni E."/>
            <person name="Baranowski E."/>
            <person name="Barre A."/>
            <person name="Couture C."/>
            <person name="Dupuy V."/>
            <person name="Gaurivaud P."/>
            <person name="Jacob D."/>
            <person name="Lemaitre C."/>
            <person name="Manso-Silvan L."/>
            <person name="Nikolski M."/>
            <person name="Nouvel L.-X."/>
            <person name="Poumarat F."/>
            <person name="Tardy F."/>
            <person name="Thebault P."/>
            <person name="Theil S."/>
            <person name="Citti C."/>
            <person name="Thiaucourt F."/>
            <person name="Blanchard A."/>
        </authorList>
    </citation>
    <scope>NUCLEOTIDE SEQUENCE [LARGE SCALE GENOMIC DNA]</scope>
    <source>
        <strain evidence="1 2">NCTC 246</strain>
    </source>
</reference>
<dbReference type="EMBL" id="JFDP01000049">
    <property type="protein sequence ID" value="KEZ23217.1"/>
    <property type="molecule type" value="Genomic_DNA"/>
</dbReference>
<dbReference type="AlphaFoldDB" id="A0A084EZ25"/>
<proteinExistence type="predicted"/>
<organism evidence="1 2">
    <name type="scientific">Ureaplasma diversum NCTC 246</name>
    <dbReference type="NCBI Taxonomy" id="1188241"/>
    <lineage>
        <taxon>Bacteria</taxon>
        <taxon>Bacillati</taxon>
        <taxon>Mycoplasmatota</taxon>
        <taxon>Mycoplasmoidales</taxon>
        <taxon>Mycoplasmoidaceae</taxon>
        <taxon>Ureaplasma</taxon>
    </lineage>
</organism>
<accession>A0A084EZ25</accession>
<comment type="caution">
    <text evidence="1">The sequence shown here is derived from an EMBL/GenBank/DDBJ whole genome shotgun (WGS) entry which is preliminary data.</text>
</comment>
<keyword evidence="2" id="KW-1185">Reference proteome</keyword>
<dbReference type="RefSeq" id="WP_038102698.1">
    <property type="nucleotide sequence ID" value="NZ_JFDP01000049.1"/>
</dbReference>
<protein>
    <submittedName>
        <fullName evidence="1">Uncharacterized protein</fullName>
    </submittedName>
</protein>